<dbReference type="EMBL" id="BMVF01000021">
    <property type="protein sequence ID" value="GHD95347.1"/>
    <property type="molecule type" value="Genomic_DNA"/>
</dbReference>
<organism evidence="1 2">
    <name type="scientific">Streptomyces naganishii JCM 4654</name>
    <dbReference type="NCBI Taxonomy" id="1306179"/>
    <lineage>
        <taxon>Bacteria</taxon>
        <taxon>Bacillati</taxon>
        <taxon>Actinomycetota</taxon>
        <taxon>Actinomycetes</taxon>
        <taxon>Kitasatosporales</taxon>
        <taxon>Streptomycetaceae</taxon>
        <taxon>Streptomyces</taxon>
    </lineage>
</organism>
<dbReference type="AlphaFoldDB" id="A0A919CZW7"/>
<accession>A0A919CZW7</accession>
<name>A0A919CZW7_9ACTN</name>
<evidence type="ECO:0000313" key="2">
    <source>
        <dbReference type="Proteomes" id="UP000608955"/>
    </source>
</evidence>
<keyword evidence="2" id="KW-1185">Reference proteome</keyword>
<comment type="caution">
    <text evidence="1">The sequence shown here is derived from an EMBL/GenBank/DDBJ whole genome shotgun (WGS) entry which is preliminary data.</text>
</comment>
<protein>
    <submittedName>
        <fullName evidence="1">Uncharacterized protein</fullName>
    </submittedName>
</protein>
<gene>
    <name evidence="1" type="ORF">GCM10010508_59850</name>
</gene>
<evidence type="ECO:0000313" key="1">
    <source>
        <dbReference type="EMBL" id="GHD95347.1"/>
    </source>
</evidence>
<reference evidence="1" key="2">
    <citation type="submission" date="2020-09" db="EMBL/GenBank/DDBJ databases">
        <authorList>
            <person name="Sun Q."/>
            <person name="Ohkuma M."/>
        </authorList>
    </citation>
    <scope>NUCLEOTIDE SEQUENCE</scope>
    <source>
        <strain evidence="1">JCM 4654</strain>
    </source>
</reference>
<proteinExistence type="predicted"/>
<sequence length="51" mass="5583">MLTDVGPVEVRVSRDTAGSLEPQIAKERQRRLTGVDEMVRAAAPPSPVLPW</sequence>
<dbReference type="Proteomes" id="UP000608955">
    <property type="component" value="Unassembled WGS sequence"/>
</dbReference>
<reference evidence="1" key="1">
    <citation type="journal article" date="2014" name="Int. J. Syst. Evol. Microbiol.">
        <title>Complete genome sequence of Corynebacterium casei LMG S-19264T (=DSM 44701T), isolated from a smear-ripened cheese.</title>
        <authorList>
            <consortium name="US DOE Joint Genome Institute (JGI-PGF)"/>
            <person name="Walter F."/>
            <person name="Albersmeier A."/>
            <person name="Kalinowski J."/>
            <person name="Ruckert C."/>
        </authorList>
    </citation>
    <scope>NUCLEOTIDE SEQUENCE</scope>
    <source>
        <strain evidence="1">JCM 4654</strain>
    </source>
</reference>